<dbReference type="RefSeq" id="WP_120402021.1">
    <property type="nucleotide sequence ID" value="NZ_RAXV01000010.1"/>
</dbReference>
<dbReference type="Proteomes" id="UP000282388">
    <property type="component" value="Unassembled WGS sequence"/>
</dbReference>
<proteinExistence type="predicted"/>
<keyword evidence="3" id="KW-1185">Reference proteome</keyword>
<gene>
    <name evidence="2" type="ORF">D7V32_06130</name>
</gene>
<name>A0A3A8EFE9_9GAMM</name>
<evidence type="ECO:0000256" key="1">
    <source>
        <dbReference type="SAM" id="SignalP"/>
    </source>
</evidence>
<accession>A0A3A8EFE9</accession>
<keyword evidence="1" id="KW-0732">Signal</keyword>
<dbReference type="AlphaFoldDB" id="A0A3A8EFE9"/>
<protein>
    <submittedName>
        <fullName evidence="2">SRPBCC family protein</fullName>
    </submittedName>
</protein>
<reference evidence="2 3" key="1">
    <citation type="submission" date="2018-09" db="EMBL/GenBank/DDBJ databases">
        <title>The draft genome of Acinetobacter spp. strains.</title>
        <authorList>
            <person name="Qin J."/>
            <person name="Feng Y."/>
            <person name="Zong Z."/>
        </authorList>
    </citation>
    <scope>NUCLEOTIDE SEQUENCE [LARGE SCALE GENOMIC DNA]</scope>
    <source>
        <strain evidence="2 3">WCHAc060012</strain>
    </source>
</reference>
<feature type="signal peptide" evidence="1">
    <location>
        <begin position="1"/>
        <end position="23"/>
    </location>
</feature>
<feature type="chain" id="PRO_5017232656" evidence="1">
    <location>
        <begin position="24"/>
        <end position="434"/>
    </location>
</feature>
<organism evidence="2 3">
    <name type="scientific">Acinetobacter tianfuensis</name>
    <dbReference type="NCBI Taxonomy" id="2419603"/>
    <lineage>
        <taxon>Bacteria</taxon>
        <taxon>Pseudomonadati</taxon>
        <taxon>Pseudomonadota</taxon>
        <taxon>Gammaproteobacteria</taxon>
        <taxon>Moraxellales</taxon>
        <taxon>Moraxellaceae</taxon>
        <taxon>Acinetobacter</taxon>
    </lineage>
</organism>
<evidence type="ECO:0000313" key="3">
    <source>
        <dbReference type="Proteomes" id="UP000282388"/>
    </source>
</evidence>
<sequence>MQPIKIKSVLLLSCVLLSLPVQAKLTAWTPQIPSALAHFQQDPHALAALTGNTIIIYAHPAQQIQLPTFTAAKKVSGKYYSASVVLPASSSQVSRLLLNYSNYAGLFPTLKQAKVIEKQGNISQVKYNVHVPAPIPVLNFRETVIMQHQAEGNSISTLILDAPIPYGAGKLEWFELSANQTLVTITQWGDLNQPKGFLFSKILNAIPDAKLGIPAGTNAFLLEALQRRFKPAAAQQLSAGALPHSGLDPAEEQKIAQLSQLSQEPVSFVLPASNMPYARGMEKMRFSTSYQYYAQSPAQLQKWLSPPAFQRLFPNQIKSVQIRNLDAKQMDAQFNVSVGLGVINIPFNFKMRFNFSSDWKNSFAANGGDLKYVRGAMELTPCKQGALLKMTSAMKIDDQAPFLLRAMRSVPYHEMIPALGGNTVFSLKVKQKAS</sequence>
<comment type="caution">
    <text evidence="2">The sequence shown here is derived from an EMBL/GenBank/DDBJ whole genome shotgun (WGS) entry which is preliminary data.</text>
</comment>
<dbReference type="InterPro" id="IPR023393">
    <property type="entry name" value="START-like_dom_sf"/>
</dbReference>
<dbReference type="Gene3D" id="3.30.530.20">
    <property type="match status" value="1"/>
</dbReference>
<dbReference type="OrthoDB" id="6703823at2"/>
<dbReference type="SUPFAM" id="SSF55961">
    <property type="entry name" value="Bet v1-like"/>
    <property type="match status" value="1"/>
</dbReference>
<evidence type="ECO:0000313" key="2">
    <source>
        <dbReference type="EMBL" id="RKG32246.1"/>
    </source>
</evidence>
<dbReference type="CDD" id="cd07812">
    <property type="entry name" value="SRPBCC"/>
    <property type="match status" value="1"/>
</dbReference>
<dbReference type="EMBL" id="RAXV01000010">
    <property type="protein sequence ID" value="RKG32246.1"/>
    <property type="molecule type" value="Genomic_DNA"/>
</dbReference>